<reference evidence="10 11" key="1">
    <citation type="journal article" date="2018" name="Nat. Biotechnol.">
        <title>A standardized bacterial taxonomy based on genome phylogeny substantially revises the tree of life.</title>
        <authorList>
            <person name="Parks D.H."/>
            <person name="Chuvochina M."/>
            <person name="Waite D.W."/>
            <person name="Rinke C."/>
            <person name="Skarshewski A."/>
            <person name="Chaumeil P.A."/>
            <person name="Hugenholtz P."/>
        </authorList>
    </citation>
    <scope>NUCLEOTIDE SEQUENCE [LARGE SCALE GENOMIC DNA]</scope>
    <source>
        <strain evidence="10">UBA11701</strain>
    </source>
</reference>
<feature type="transmembrane region" description="Helical" evidence="8">
    <location>
        <begin position="299"/>
        <end position="316"/>
    </location>
</feature>
<organism evidence="10 11">
    <name type="scientific">candidate division WWE3 bacterium</name>
    <dbReference type="NCBI Taxonomy" id="2053526"/>
    <lineage>
        <taxon>Bacteria</taxon>
        <taxon>Katanobacteria</taxon>
    </lineage>
</organism>
<proteinExistence type="predicted"/>
<name>A0A3D0ZQY0_UNCKA</name>
<protein>
    <recommendedName>
        <fullName evidence="9">Glycosyltransferase RgtA/B/C/D-like domain-containing protein</fullName>
    </recommendedName>
</protein>
<evidence type="ECO:0000256" key="6">
    <source>
        <dbReference type="ARBA" id="ARBA00022989"/>
    </source>
</evidence>
<feature type="transmembrane region" description="Helical" evidence="8">
    <location>
        <begin position="241"/>
        <end position="263"/>
    </location>
</feature>
<keyword evidence="4" id="KW-0808">Transferase</keyword>
<comment type="subcellular location">
    <subcellularLocation>
        <location evidence="1">Cell membrane</location>
        <topology evidence="1">Multi-pass membrane protein</topology>
    </subcellularLocation>
</comment>
<dbReference type="PANTHER" id="PTHR33908">
    <property type="entry name" value="MANNOSYLTRANSFERASE YKCB-RELATED"/>
    <property type="match status" value="1"/>
</dbReference>
<dbReference type="GO" id="GO:0009103">
    <property type="term" value="P:lipopolysaccharide biosynthetic process"/>
    <property type="evidence" value="ECO:0007669"/>
    <property type="project" value="UniProtKB-ARBA"/>
</dbReference>
<dbReference type="PANTHER" id="PTHR33908:SF11">
    <property type="entry name" value="MEMBRANE PROTEIN"/>
    <property type="match status" value="1"/>
</dbReference>
<evidence type="ECO:0000313" key="11">
    <source>
        <dbReference type="Proteomes" id="UP000263336"/>
    </source>
</evidence>
<evidence type="ECO:0000256" key="4">
    <source>
        <dbReference type="ARBA" id="ARBA00022679"/>
    </source>
</evidence>
<gene>
    <name evidence="10" type="ORF">DEP93_03135</name>
</gene>
<dbReference type="GO" id="GO:0016763">
    <property type="term" value="F:pentosyltransferase activity"/>
    <property type="evidence" value="ECO:0007669"/>
    <property type="project" value="TreeGrafter"/>
</dbReference>
<comment type="caution">
    <text evidence="10">The sequence shown here is derived from an EMBL/GenBank/DDBJ whole genome shotgun (WGS) entry which is preliminary data.</text>
</comment>
<dbReference type="InterPro" id="IPR050297">
    <property type="entry name" value="LipidA_mod_glycosyltrf_83"/>
</dbReference>
<feature type="domain" description="Glycosyltransferase RgtA/B/C/D-like" evidence="9">
    <location>
        <begin position="84"/>
        <end position="218"/>
    </location>
</feature>
<keyword evidence="7 8" id="KW-0472">Membrane</keyword>
<evidence type="ECO:0000256" key="7">
    <source>
        <dbReference type="ARBA" id="ARBA00023136"/>
    </source>
</evidence>
<evidence type="ECO:0000259" key="9">
    <source>
        <dbReference type="Pfam" id="PF13231"/>
    </source>
</evidence>
<keyword evidence="6 8" id="KW-1133">Transmembrane helix</keyword>
<evidence type="ECO:0000256" key="3">
    <source>
        <dbReference type="ARBA" id="ARBA00022676"/>
    </source>
</evidence>
<accession>A0A3D0ZQY0</accession>
<dbReference type="Proteomes" id="UP000263336">
    <property type="component" value="Unassembled WGS sequence"/>
</dbReference>
<dbReference type="AlphaFoldDB" id="A0A3D0ZQY0"/>
<evidence type="ECO:0000256" key="5">
    <source>
        <dbReference type="ARBA" id="ARBA00022692"/>
    </source>
</evidence>
<keyword evidence="3" id="KW-0328">Glycosyltransferase</keyword>
<dbReference type="Pfam" id="PF13231">
    <property type="entry name" value="PMT_2"/>
    <property type="match status" value="1"/>
</dbReference>
<evidence type="ECO:0000256" key="1">
    <source>
        <dbReference type="ARBA" id="ARBA00004651"/>
    </source>
</evidence>
<feature type="transmembrane region" description="Helical" evidence="8">
    <location>
        <begin position="380"/>
        <end position="398"/>
    </location>
</feature>
<feature type="transmembrane region" description="Helical" evidence="8">
    <location>
        <begin position="78"/>
        <end position="95"/>
    </location>
</feature>
<dbReference type="GO" id="GO:0005886">
    <property type="term" value="C:plasma membrane"/>
    <property type="evidence" value="ECO:0007669"/>
    <property type="project" value="UniProtKB-SubCell"/>
</dbReference>
<sequence>MKYMTLQSKTIYKFLPYVLFIFVHILLLNVNTAEWGDSYRILRGSEFIRKGSYPEDEKRPPLYSFSLAVRPTAADPVVWARGFMFVVGLAGFFLFEKFLRQIIKDPRFVFVGMLLLLLNPDFLYWSIRVMADVPFALLALLAIYLYKKWKDSWNFKRLFILGIVAGLSILTRFEGYMLAASLLLSLFIDHGKKLELKKIRVYFYYGTGILLVVLPWFLYRNPFVSKYLEEPAGRSYDLKMIWTYFASLFSIYGFVPAFVLFIARKKEMLVFFKNNPHISIFLFWELLLILLWPAAIPRLFVAIIPLLILLLTLSLEKWWEAGKENKKLFVFAGVLLLFYAGSQFILKLQFLILDKPLFAALFAMQVLAIFFIIKKKFLPTVVSLVVITSLWSWSVISLHKDIFISVKNAAEYVARNLEGKVAYNDVSSVSDFYLNVLDTPKVSGFYYNTESKKNLTYEALRQTGADYFLITNEHNTTMELDLGSRTYLRPVKDFSYNVNGAEFFAKIVRFERKD</sequence>
<keyword evidence="2" id="KW-1003">Cell membrane</keyword>
<evidence type="ECO:0000313" key="10">
    <source>
        <dbReference type="EMBL" id="HCC42442.1"/>
    </source>
</evidence>
<feature type="transmembrane region" description="Helical" evidence="8">
    <location>
        <begin position="356"/>
        <end position="373"/>
    </location>
</feature>
<feature type="transmembrane region" description="Helical" evidence="8">
    <location>
        <begin position="328"/>
        <end position="350"/>
    </location>
</feature>
<keyword evidence="5 8" id="KW-0812">Transmembrane</keyword>
<feature type="transmembrane region" description="Helical" evidence="8">
    <location>
        <begin position="158"/>
        <end position="187"/>
    </location>
</feature>
<dbReference type="InterPro" id="IPR038731">
    <property type="entry name" value="RgtA/B/C-like"/>
</dbReference>
<evidence type="ECO:0000256" key="2">
    <source>
        <dbReference type="ARBA" id="ARBA00022475"/>
    </source>
</evidence>
<feature type="transmembrane region" description="Helical" evidence="8">
    <location>
        <begin position="275"/>
        <end position="293"/>
    </location>
</feature>
<feature type="transmembrane region" description="Helical" evidence="8">
    <location>
        <begin position="12"/>
        <end position="30"/>
    </location>
</feature>
<feature type="transmembrane region" description="Helical" evidence="8">
    <location>
        <begin position="199"/>
        <end position="219"/>
    </location>
</feature>
<dbReference type="EMBL" id="DOZN01000020">
    <property type="protein sequence ID" value="HCC42442.1"/>
    <property type="molecule type" value="Genomic_DNA"/>
</dbReference>
<evidence type="ECO:0000256" key="8">
    <source>
        <dbReference type="SAM" id="Phobius"/>
    </source>
</evidence>